<keyword evidence="2" id="KW-0489">Methyltransferase</keyword>
<evidence type="ECO:0000313" key="2">
    <source>
        <dbReference type="EMBL" id="XCG64774.1"/>
    </source>
</evidence>
<dbReference type="SUPFAM" id="SSF53335">
    <property type="entry name" value="S-adenosyl-L-methionine-dependent methyltransferases"/>
    <property type="match status" value="1"/>
</dbReference>
<dbReference type="AlphaFoldDB" id="A0AAU8DTR6"/>
<reference evidence="2" key="1">
    <citation type="submission" date="2024-05" db="EMBL/GenBank/DDBJ databases">
        <authorList>
            <person name="Cai S.Y."/>
            <person name="Jin L.M."/>
            <person name="Li H.R."/>
        </authorList>
    </citation>
    <scope>NUCLEOTIDE SEQUENCE</scope>
    <source>
        <strain evidence="2">A5-74</strain>
    </source>
</reference>
<dbReference type="Pfam" id="PF08241">
    <property type="entry name" value="Methyltransf_11"/>
    <property type="match status" value="1"/>
</dbReference>
<accession>A0AAU8DTR6</accession>
<dbReference type="PANTHER" id="PTHR43591">
    <property type="entry name" value="METHYLTRANSFERASE"/>
    <property type="match status" value="1"/>
</dbReference>
<name>A0AAU8DTR6_9ACTN</name>
<protein>
    <submittedName>
        <fullName evidence="2">Methyltransferase domain-containing protein</fullName>
    </submittedName>
</protein>
<proteinExistence type="predicted"/>
<dbReference type="GO" id="GO:0032259">
    <property type="term" value="P:methylation"/>
    <property type="evidence" value="ECO:0007669"/>
    <property type="project" value="UniProtKB-KW"/>
</dbReference>
<dbReference type="CDD" id="cd02440">
    <property type="entry name" value="AdoMet_MTases"/>
    <property type="match status" value="1"/>
</dbReference>
<dbReference type="EMBL" id="CP159218">
    <property type="protein sequence ID" value="XCG64774.1"/>
    <property type="molecule type" value="Genomic_DNA"/>
</dbReference>
<organism evidence="2">
    <name type="scientific">Nakamurella sp. A5-74</name>
    <dbReference type="NCBI Taxonomy" id="3158264"/>
    <lineage>
        <taxon>Bacteria</taxon>
        <taxon>Bacillati</taxon>
        <taxon>Actinomycetota</taxon>
        <taxon>Actinomycetes</taxon>
        <taxon>Nakamurellales</taxon>
        <taxon>Nakamurellaceae</taxon>
        <taxon>Nakamurella</taxon>
    </lineage>
</organism>
<gene>
    <name evidence="2" type="ORF">ABLG96_05520</name>
</gene>
<feature type="domain" description="Methyltransferase type 11" evidence="1">
    <location>
        <begin position="66"/>
        <end position="159"/>
    </location>
</feature>
<sequence length="289" mass="30678">MSNADTTTDTALADARTADDADRELKARHRALWALGDYTSVATDVIALLGPTLVAATQVGPGDRVLDVAAGAGNVAIPAALAGADVIASDLCPELLADGERLAAEQGATLRWQEADAEALPFADASFDVVTSCVGVMFAPHHQQTADELVRVCRPGGRIGLISWTPAGFIGRMFGVMRPHAAPPAPGAQPPPLWGDPDHVRELLGDRVTDLVMQRRTLEVGTFSGAEHFRDFFKARYGPTIATYARIAEDTAAVRILDDGLLALADEFAVSEDPYLMEWEYLLVTATGA</sequence>
<keyword evidence="2" id="KW-0808">Transferase</keyword>
<dbReference type="RefSeq" id="WP_353650386.1">
    <property type="nucleotide sequence ID" value="NZ_CP159218.1"/>
</dbReference>
<dbReference type="InterPro" id="IPR013216">
    <property type="entry name" value="Methyltransf_11"/>
</dbReference>
<dbReference type="PANTHER" id="PTHR43591:SF24">
    <property type="entry name" value="2-METHOXY-6-POLYPRENYL-1,4-BENZOQUINOL METHYLASE, MITOCHONDRIAL"/>
    <property type="match status" value="1"/>
</dbReference>
<dbReference type="InterPro" id="IPR029063">
    <property type="entry name" value="SAM-dependent_MTases_sf"/>
</dbReference>
<dbReference type="GO" id="GO:0008757">
    <property type="term" value="F:S-adenosylmethionine-dependent methyltransferase activity"/>
    <property type="evidence" value="ECO:0007669"/>
    <property type="project" value="InterPro"/>
</dbReference>
<dbReference type="Gene3D" id="3.40.50.150">
    <property type="entry name" value="Vaccinia Virus protein VP39"/>
    <property type="match status" value="1"/>
</dbReference>
<evidence type="ECO:0000259" key="1">
    <source>
        <dbReference type="Pfam" id="PF08241"/>
    </source>
</evidence>